<dbReference type="InterPro" id="IPR003439">
    <property type="entry name" value="ABC_transporter-like_ATP-bd"/>
</dbReference>
<evidence type="ECO:0000313" key="6">
    <source>
        <dbReference type="EMBL" id="SMD36369.1"/>
    </source>
</evidence>
<evidence type="ECO:0000256" key="4">
    <source>
        <dbReference type="SAM" id="MobiDB-lite"/>
    </source>
</evidence>
<dbReference type="PANTHER" id="PTHR42855">
    <property type="entry name" value="ABC TRANSPORTER ATP-BINDING SUBUNIT"/>
    <property type="match status" value="1"/>
</dbReference>
<dbReference type="SMART" id="SM00382">
    <property type="entry name" value="AAA"/>
    <property type="match status" value="2"/>
</dbReference>
<dbReference type="InterPro" id="IPR032781">
    <property type="entry name" value="ABC_tran_Xtn"/>
</dbReference>
<reference evidence="6 7" key="1">
    <citation type="submission" date="2017-04" db="EMBL/GenBank/DDBJ databases">
        <authorList>
            <person name="Afonso C.L."/>
            <person name="Miller P.J."/>
            <person name="Scott M.A."/>
            <person name="Spackman E."/>
            <person name="Goraichik I."/>
            <person name="Dimitrov K.M."/>
            <person name="Suarez D.L."/>
            <person name="Swayne D.E."/>
        </authorList>
    </citation>
    <scope>NUCLEOTIDE SEQUENCE [LARGE SCALE GENOMIC DNA]</scope>
    <source>
        <strain evidence="6 7">DSM 26133</strain>
    </source>
</reference>
<dbReference type="PANTHER" id="PTHR42855:SF1">
    <property type="entry name" value="ABC TRANSPORTER DOMAIN-CONTAINING PROTEIN"/>
    <property type="match status" value="1"/>
</dbReference>
<keyword evidence="3" id="KW-0175">Coiled coil</keyword>
<protein>
    <submittedName>
        <fullName evidence="6">ATP-binding cassette, subfamily F, uup</fullName>
    </submittedName>
</protein>
<organism evidence="6 7">
    <name type="scientific">Reichenbachiella faecimaris</name>
    <dbReference type="NCBI Taxonomy" id="692418"/>
    <lineage>
        <taxon>Bacteria</taxon>
        <taxon>Pseudomonadati</taxon>
        <taxon>Bacteroidota</taxon>
        <taxon>Cytophagia</taxon>
        <taxon>Cytophagales</taxon>
        <taxon>Reichenbachiellaceae</taxon>
        <taxon>Reichenbachiella</taxon>
    </lineage>
</organism>
<dbReference type="SUPFAM" id="SSF52540">
    <property type="entry name" value="P-loop containing nucleoside triphosphate hydrolases"/>
    <property type="match status" value="2"/>
</dbReference>
<dbReference type="Proteomes" id="UP000192472">
    <property type="component" value="Unassembled WGS sequence"/>
</dbReference>
<dbReference type="RefSeq" id="WP_084373509.1">
    <property type="nucleotide sequence ID" value="NZ_FWYF01000003.1"/>
</dbReference>
<dbReference type="PROSITE" id="PS50893">
    <property type="entry name" value="ABC_TRANSPORTER_2"/>
    <property type="match status" value="2"/>
</dbReference>
<dbReference type="Pfam" id="PF12848">
    <property type="entry name" value="ABC_tran_Xtn"/>
    <property type="match status" value="1"/>
</dbReference>
<dbReference type="AlphaFoldDB" id="A0A1W2GI86"/>
<dbReference type="OrthoDB" id="831250at2"/>
<evidence type="ECO:0000259" key="5">
    <source>
        <dbReference type="PROSITE" id="PS50893"/>
    </source>
</evidence>
<dbReference type="InterPro" id="IPR017871">
    <property type="entry name" value="ABC_transporter-like_CS"/>
</dbReference>
<feature type="domain" description="ABC transporter" evidence="5">
    <location>
        <begin position="319"/>
        <end position="537"/>
    </location>
</feature>
<dbReference type="GO" id="GO:0016887">
    <property type="term" value="F:ATP hydrolysis activity"/>
    <property type="evidence" value="ECO:0007669"/>
    <property type="project" value="InterPro"/>
</dbReference>
<keyword evidence="2 6" id="KW-0067">ATP-binding</keyword>
<dbReference type="EMBL" id="FWYF01000003">
    <property type="protein sequence ID" value="SMD36369.1"/>
    <property type="molecule type" value="Genomic_DNA"/>
</dbReference>
<name>A0A1W2GI86_REIFA</name>
<keyword evidence="1" id="KW-0547">Nucleotide-binding</keyword>
<dbReference type="GO" id="GO:0005524">
    <property type="term" value="F:ATP binding"/>
    <property type="evidence" value="ECO:0007669"/>
    <property type="project" value="UniProtKB-KW"/>
</dbReference>
<dbReference type="Gene3D" id="3.40.50.300">
    <property type="entry name" value="P-loop containing nucleotide triphosphate hydrolases"/>
    <property type="match status" value="2"/>
</dbReference>
<dbReference type="CDD" id="cd03221">
    <property type="entry name" value="ABCF_EF-3"/>
    <property type="match status" value="2"/>
</dbReference>
<dbReference type="InterPro" id="IPR037118">
    <property type="entry name" value="Val-tRNA_synth_C_sf"/>
</dbReference>
<evidence type="ECO:0000256" key="3">
    <source>
        <dbReference type="SAM" id="Coils"/>
    </source>
</evidence>
<dbReference type="GO" id="GO:0003677">
    <property type="term" value="F:DNA binding"/>
    <property type="evidence" value="ECO:0007669"/>
    <property type="project" value="InterPro"/>
</dbReference>
<dbReference type="InterPro" id="IPR051309">
    <property type="entry name" value="ABCF_ATPase"/>
</dbReference>
<proteinExistence type="predicted"/>
<evidence type="ECO:0000313" key="7">
    <source>
        <dbReference type="Proteomes" id="UP000192472"/>
    </source>
</evidence>
<dbReference type="STRING" id="692418.SAMN04488029_2857"/>
<dbReference type="Pfam" id="PF00005">
    <property type="entry name" value="ABC_tran"/>
    <property type="match status" value="2"/>
</dbReference>
<feature type="coiled-coil region" evidence="3">
    <location>
        <begin position="566"/>
        <end position="617"/>
    </location>
</feature>
<dbReference type="PROSITE" id="PS00211">
    <property type="entry name" value="ABC_TRANSPORTER_1"/>
    <property type="match status" value="2"/>
</dbReference>
<dbReference type="Gene3D" id="1.10.287.380">
    <property type="entry name" value="Valyl-tRNA synthetase, C-terminal domain"/>
    <property type="match status" value="1"/>
</dbReference>
<evidence type="ECO:0000256" key="1">
    <source>
        <dbReference type="ARBA" id="ARBA00022741"/>
    </source>
</evidence>
<feature type="region of interest" description="Disordered" evidence="4">
    <location>
        <begin position="530"/>
        <end position="552"/>
    </location>
</feature>
<keyword evidence="7" id="KW-1185">Reference proteome</keyword>
<dbReference type="Pfam" id="PF16326">
    <property type="entry name" value="ABC_tran_CTD"/>
    <property type="match status" value="1"/>
</dbReference>
<feature type="domain" description="ABC transporter" evidence="5">
    <location>
        <begin position="6"/>
        <end position="254"/>
    </location>
</feature>
<accession>A0A1W2GI86</accession>
<evidence type="ECO:0000256" key="2">
    <source>
        <dbReference type="ARBA" id="ARBA00022840"/>
    </source>
</evidence>
<gene>
    <name evidence="6" type="ORF">SAMN04488029_2857</name>
</gene>
<sequence length="625" mass="71086">MPPIALSVERLTKSFNDKQLFENITFGIEQGQKVALVGVNGCGKSTLLNIVAKKMNPDEGVVSFSRDLKVAILDQAPDLGAFDTVLDSITGGDHPEAKVLSEYWQLIEKPEPTDKDQERMQELIEKIDSLNAWDYEHRLKEVLGKLGINDLNQSIQDMSGGQQKRIALAKALLDEPDFLILDEPTNHLDLDIIEWMEEFLSSQNLAILMVTHDRYFLDKVCNQILEIDQGQIFKYNGNYSDFLEKKSEREEWQQQAKDKAKNLLSKELEWMRRQPKARGTKAKYRIDAFYDTKEKANVDLRKSEMEIKISGKRQGKKILELDKVSKSFGDKAIFSGFSHIFTRGEKVGVVGKNGTGKSTFLNVLTGVLEPDSGTIEKGLNTSFGYYTQDTIQEDGRKTVIEAIQEIAEVITLEDGSTVTASQLLNQFLFPPKSQYSHIAKLSGGEKRRLQLLKVLMANPNFLILDEPTNDLDIVTLNILEDYLQNFGGCLLIVSHDRYFMDKLVDHLFVLDESTSISDFHGNYTDFRLEPAKPKSVPKSAPGSNKEEPKHKIENKRKLTYKEKQEFESIEKEMPKLEARKEELAGLLNSGEIDHVQLTEWSTEVEQIVTKLDELELRWLELSELS</sequence>
<dbReference type="InterPro" id="IPR032524">
    <property type="entry name" value="ABC_tran_C"/>
</dbReference>
<dbReference type="InterPro" id="IPR027417">
    <property type="entry name" value="P-loop_NTPase"/>
</dbReference>
<dbReference type="FunFam" id="3.40.50.300:FF:000011">
    <property type="entry name" value="Putative ABC transporter ATP-binding component"/>
    <property type="match status" value="1"/>
</dbReference>
<dbReference type="InterPro" id="IPR003593">
    <property type="entry name" value="AAA+_ATPase"/>
</dbReference>